<dbReference type="PANTHER" id="PTHR40060:SF1">
    <property type="entry name" value="UPF0316 PROTEIN YEBE"/>
    <property type="match status" value="1"/>
</dbReference>
<keyword evidence="4 6" id="KW-1133">Transmembrane helix</keyword>
<keyword evidence="10" id="KW-1185">Reference proteome</keyword>
<dbReference type="InterPro" id="IPR022930">
    <property type="entry name" value="UPF0316"/>
</dbReference>
<reference evidence="9 10" key="1">
    <citation type="submission" date="2009-02" db="EMBL/GenBank/DDBJ databases">
        <title>Sequencing of the draft genome and assembly of Dethiobacter alkaliphilus AHT 1.</title>
        <authorList>
            <consortium name="US DOE Joint Genome Institute (JGI-PGF)"/>
            <person name="Lucas S."/>
            <person name="Copeland A."/>
            <person name="Lapidus A."/>
            <person name="Glavina del Rio T."/>
            <person name="Dalin E."/>
            <person name="Tice H."/>
            <person name="Bruce D."/>
            <person name="Goodwin L."/>
            <person name="Pitluck S."/>
            <person name="Larimer F."/>
            <person name="Land M.L."/>
            <person name="Hauser L."/>
            <person name="Muyzer G."/>
        </authorList>
    </citation>
    <scope>NUCLEOTIDE SEQUENCE [LARGE SCALE GENOMIC DNA]</scope>
    <source>
        <strain evidence="9 10">AHT 1</strain>
    </source>
</reference>
<dbReference type="AlphaFoldDB" id="C0GF01"/>
<dbReference type="NCBIfam" id="NF003194">
    <property type="entry name" value="PRK04164.1-5"/>
    <property type="match status" value="1"/>
</dbReference>
<dbReference type="RefSeq" id="WP_008515534.1">
    <property type="nucleotide sequence ID" value="NZ_ACJM01000004.1"/>
</dbReference>
<keyword evidence="5 6" id="KW-0472">Membrane</keyword>
<dbReference type="eggNOG" id="COG4843">
    <property type="taxonomic scope" value="Bacteria"/>
</dbReference>
<organism evidence="9 10">
    <name type="scientific">Dethiobacter alkaliphilus AHT 1</name>
    <dbReference type="NCBI Taxonomy" id="555088"/>
    <lineage>
        <taxon>Bacteria</taxon>
        <taxon>Bacillati</taxon>
        <taxon>Bacillota</taxon>
        <taxon>Dethiobacteria</taxon>
        <taxon>Dethiobacterales</taxon>
        <taxon>Dethiobacteraceae</taxon>
        <taxon>Dethiobacter</taxon>
    </lineage>
</organism>
<evidence type="ECO:0000259" key="8">
    <source>
        <dbReference type="Pfam" id="PF18955"/>
    </source>
</evidence>
<feature type="domain" description="DUF2179" evidence="7">
    <location>
        <begin position="115"/>
        <end position="167"/>
    </location>
</feature>
<evidence type="ECO:0000256" key="1">
    <source>
        <dbReference type="ARBA" id="ARBA00004651"/>
    </source>
</evidence>
<dbReference type="GO" id="GO:0005886">
    <property type="term" value="C:plasma membrane"/>
    <property type="evidence" value="ECO:0007669"/>
    <property type="project" value="UniProtKB-SubCell"/>
</dbReference>
<comment type="similarity">
    <text evidence="6">Belongs to the UPF0316 family.</text>
</comment>
<accession>C0GF01</accession>
<comment type="subcellular location">
    <subcellularLocation>
        <location evidence="1 6">Cell membrane</location>
        <topology evidence="1 6">Multi-pass membrane protein</topology>
    </subcellularLocation>
</comment>
<dbReference type="Pfam" id="PF18955">
    <property type="entry name" value="DUF5698"/>
    <property type="match status" value="1"/>
</dbReference>
<evidence type="ECO:0000313" key="9">
    <source>
        <dbReference type="EMBL" id="EEG78183.1"/>
    </source>
</evidence>
<evidence type="ECO:0000256" key="5">
    <source>
        <dbReference type="ARBA" id="ARBA00023136"/>
    </source>
</evidence>
<feature type="domain" description="DUF5698" evidence="8">
    <location>
        <begin position="25"/>
        <end position="82"/>
    </location>
</feature>
<dbReference type="InterPro" id="IPR019264">
    <property type="entry name" value="DUF2179"/>
</dbReference>
<keyword evidence="3 6" id="KW-0812">Transmembrane</keyword>
<comment type="caution">
    <text evidence="9">The sequence shown here is derived from an EMBL/GenBank/DDBJ whole genome shotgun (WGS) entry which is preliminary data.</text>
</comment>
<evidence type="ECO:0000256" key="6">
    <source>
        <dbReference type="HAMAP-Rule" id="MF_01515"/>
    </source>
</evidence>
<evidence type="ECO:0000313" key="10">
    <source>
        <dbReference type="Proteomes" id="UP000006443"/>
    </source>
</evidence>
<dbReference type="InterPro" id="IPR044035">
    <property type="entry name" value="DUF5698"/>
</dbReference>
<evidence type="ECO:0000256" key="3">
    <source>
        <dbReference type="ARBA" id="ARBA00022692"/>
    </source>
</evidence>
<sequence length="176" mass="19629">MMFLILLLDYAFIFLARVLDMTLATVRILMVMRGKPGSAAGIGFFESIIYILALARVIDTLDNPTRLIVYALGFAAGNYAGTKIEERLALGFSTAQVISRENAEELTEKLRENGFGVTVLEGCGREGSHQLLHVLLKRKDIPVLMSIIRDTDEHAFVSVFDTRKILGGYFRKIKSK</sequence>
<dbReference type="STRING" id="555088.DealDRAFT_1060"/>
<comment type="caution">
    <text evidence="6">Lacks conserved residue(s) required for the propagation of feature annotation.</text>
</comment>
<feature type="transmembrane region" description="Helical" evidence="6">
    <location>
        <begin position="40"/>
        <end position="58"/>
    </location>
</feature>
<evidence type="ECO:0000259" key="7">
    <source>
        <dbReference type="Pfam" id="PF10035"/>
    </source>
</evidence>
<dbReference type="HAMAP" id="MF_01515">
    <property type="entry name" value="UPF0316"/>
    <property type="match status" value="1"/>
</dbReference>
<dbReference type="InterPro" id="IPR015867">
    <property type="entry name" value="N-reg_PII/ATP_PRibTrfase_C"/>
</dbReference>
<proteinExistence type="inferred from homology"/>
<dbReference type="Proteomes" id="UP000006443">
    <property type="component" value="Unassembled WGS sequence"/>
</dbReference>
<dbReference type="PANTHER" id="PTHR40060">
    <property type="entry name" value="UPF0316 PROTEIN YEBE"/>
    <property type="match status" value="1"/>
</dbReference>
<protein>
    <recommendedName>
        <fullName evidence="6">UPF0316 protein DealDRAFT_1060</fullName>
    </recommendedName>
</protein>
<evidence type="ECO:0000256" key="4">
    <source>
        <dbReference type="ARBA" id="ARBA00022989"/>
    </source>
</evidence>
<keyword evidence="2 6" id="KW-1003">Cell membrane</keyword>
<gene>
    <name evidence="9" type="ORF">DealDRAFT_1060</name>
</gene>
<evidence type="ECO:0000256" key="2">
    <source>
        <dbReference type="ARBA" id="ARBA00022475"/>
    </source>
</evidence>
<dbReference type="Pfam" id="PF10035">
    <property type="entry name" value="DUF2179"/>
    <property type="match status" value="1"/>
</dbReference>
<dbReference type="CDD" id="cd16381">
    <property type="entry name" value="YitT_C_like_1"/>
    <property type="match status" value="1"/>
</dbReference>
<dbReference type="Gene3D" id="3.30.70.120">
    <property type="match status" value="1"/>
</dbReference>
<dbReference type="EMBL" id="ACJM01000004">
    <property type="protein sequence ID" value="EEG78183.1"/>
    <property type="molecule type" value="Genomic_DNA"/>
</dbReference>
<dbReference type="NCBIfam" id="NF003191">
    <property type="entry name" value="PRK04164.1-2"/>
    <property type="match status" value="1"/>
</dbReference>
<name>C0GF01_DETAL</name>